<dbReference type="InterPro" id="IPR007110">
    <property type="entry name" value="Ig-like_dom"/>
</dbReference>
<organism evidence="2 3">
    <name type="scientific">Dreissena polymorpha</name>
    <name type="common">Zebra mussel</name>
    <name type="synonym">Mytilus polymorpha</name>
    <dbReference type="NCBI Taxonomy" id="45954"/>
    <lineage>
        <taxon>Eukaryota</taxon>
        <taxon>Metazoa</taxon>
        <taxon>Spiralia</taxon>
        <taxon>Lophotrochozoa</taxon>
        <taxon>Mollusca</taxon>
        <taxon>Bivalvia</taxon>
        <taxon>Autobranchia</taxon>
        <taxon>Heteroconchia</taxon>
        <taxon>Euheterodonta</taxon>
        <taxon>Imparidentia</taxon>
        <taxon>Neoheterodontei</taxon>
        <taxon>Myida</taxon>
        <taxon>Dreissenoidea</taxon>
        <taxon>Dreissenidae</taxon>
        <taxon>Dreissena</taxon>
    </lineage>
</organism>
<gene>
    <name evidence="2" type="ORF">DPMN_140316</name>
</gene>
<dbReference type="Proteomes" id="UP000828390">
    <property type="component" value="Unassembled WGS sequence"/>
</dbReference>
<evidence type="ECO:0000259" key="1">
    <source>
        <dbReference type="PROSITE" id="PS50835"/>
    </source>
</evidence>
<feature type="domain" description="Ig-like" evidence="1">
    <location>
        <begin position="1"/>
        <end position="71"/>
    </location>
</feature>
<proteinExistence type="predicted"/>
<evidence type="ECO:0000313" key="2">
    <source>
        <dbReference type="EMBL" id="KAH3811899.1"/>
    </source>
</evidence>
<accession>A0A9D4G7D6</accession>
<dbReference type="InterPro" id="IPR036179">
    <property type="entry name" value="Ig-like_dom_sf"/>
</dbReference>
<keyword evidence="3" id="KW-1185">Reference proteome</keyword>
<dbReference type="EMBL" id="JAIWYP010000006">
    <property type="protein sequence ID" value="KAH3811899.1"/>
    <property type="molecule type" value="Genomic_DNA"/>
</dbReference>
<dbReference type="Gene3D" id="2.60.40.10">
    <property type="entry name" value="Immunoglobulins"/>
    <property type="match status" value="1"/>
</dbReference>
<sequence>MNTELDIVCPFTAGNPEKTSFIWKRGNILIEAMNGEHLIIKHIPKSDKGWYTCNVYNRMEITGCEAKEGVSESSFYLDVHCIFNTYSATL</sequence>
<dbReference type="SUPFAM" id="SSF48726">
    <property type="entry name" value="Immunoglobulin"/>
    <property type="match status" value="1"/>
</dbReference>
<dbReference type="AlphaFoldDB" id="A0A9D4G7D6"/>
<name>A0A9D4G7D6_DREPO</name>
<evidence type="ECO:0000313" key="3">
    <source>
        <dbReference type="Proteomes" id="UP000828390"/>
    </source>
</evidence>
<comment type="caution">
    <text evidence="2">The sequence shown here is derived from an EMBL/GenBank/DDBJ whole genome shotgun (WGS) entry which is preliminary data.</text>
</comment>
<dbReference type="InterPro" id="IPR013783">
    <property type="entry name" value="Ig-like_fold"/>
</dbReference>
<reference evidence="2" key="1">
    <citation type="journal article" date="2019" name="bioRxiv">
        <title>The Genome of the Zebra Mussel, Dreissena polymorpha: A Resource for Invasive Species Research.</title>
        <authorList>
            <person name="McCartney M.A."/>
            <person name="Auch B."/>
            <person name="Kono T."/>
            <person name="Mallez S."/>
            <person name="Zhang Y."/>
            <person name="Obille A."/>
            <person name="Becker A."/>
            <person name="Abrahante J.E."/>
            <person name="Garbe J."/>
            <person name="Badalamenti J.P."/>
            <person name="Herman A."/>
            <person name="Mangelson H."/>
            <person name="Liachko I."/>
            <person name="Sullivan S."/>
            <person name="Sone E.D."/>
            <person name="Koren S."/>
            <person name="Silverstein K.A.T."/>
            <person name="Beckman K.B."/>
            <person name="Gohl D.M."/>
        </authorList>
    </citation>
    <scope>NUCLEOTIDE SEQUENCE</scope>
    <source>
        <strain evidence="2">Duluth1</strain>
        <tissue evidence="2">Whole animal</tissue>
    </source>
</reference>
<dbReference type="PROSITE" id="PS50835">
    <property type="entry name" value="IG_LIKE"/>
    <property type="match status" value="1"/>
</dbReference>
<reference evidence="2" key="2">
    <citation type="submission" date="2020-11" db="EMBL/GenBank/DDBJ databases">
        <authorList>
            <person name="McCartney M.A."/>
            <person name="Auch B."/>
            <person name="Kono T."/>
            <person name="Mallez S."/>
            <person name="Becker A."/>
            <person name="Gohl D.M."/>
            <person name="Silverstein K.A.T."/>
            <person name="Koren S."/>
            <person name="Bechman K.B."/>
            <person name="Herman A."/>
            <person name="Abrahante J.E."/>
            <person name="Garbe J."/>
        </authorList>
    </citation>
    <scope>NUCLEOTIDE SEQUENCE</scope>
    <source>
        <strain evidence="2">Duluth1</strain>
        <tissue evidence="2">Whole animal</tissue>
    </source>
</reference>
<protein>
    <recommendedName>
        <fullName evidence="1">Ig-like domain-containing protein</fullName>
    </recommendedName>
</protein>